<dbReference type="Gramene" id="OMO95476">
    <property type="protein sequence ID" value="OMO95476"/>
    <property type="gene ID" value="CCACVL1_05400"/>
</dbReference>
<organism evidence="2 3">
    <name type="scientific">Corchorus capsularis</name>
    <name type="common">Jute</name>
    <dbReference type="NCBI Taxonomy" id="210143"/>
    <lineage>
        <taxon>Eukaryota</taxon>
        <taxon>Viridiplantae</taxon>
        <taxon>Streptophyta</taxon>
        <taxon>Embryophyta</taxon>
        <taxon>Tracheophyta</taxon>
        <taxon>Spermatophyta</taxon>
        <taxon>Magnoliopsida</taxon>
        <taxon>eudicotyledons</taxon>
        <taxon>Gunneridae</taxon>
        <taxon>Pentapetalae</taxon>
        <taxon>rosids</taxon>
        <taxon>malvids</taxon>
        <taxon>Malvales</taxon>
        <taxon>Malvaceae</taxon>
        <taxon>Grewioideae</taxon>
        <taxon>Apeibeae</taxon>
        <taxon>Corchorus</taxon>
    </lineage>
</organism>
<evidence type="ECO:0000256" key="1">
    <source>
        <dbReference type="SAM" id="MobiDB-lite"/>
    </source>
</evidence>
<proteinExistence type="predicted"/>
<feature type="region of interest" description="Disordered" evidence="1">
    <location>
        <begin position="1"/>
        <end position="22"/>
    </location>
</feature>
<name>A0A1R3JKU1_COCAP</name>
<comment type="caution">
    <text evidence="2">The sequence shown here is derived from an EMBL/GenBank/DDBJ whole genome shotgun (WGS) entry which is preliminary data.</text>
</comment>
<evidence type="ECO:0000313" key="3">
    <source>
        <dbReference type="Proteomes" id="UP000188268"/>
    </source>
</evidence>
<gene>
    <name evidence="2" type="ORF">CCACVL1_05400</name>
</gene>
<sequence>MGTIKSPKGATPADETINQLEA</sequence>
<evidence type="ECO:0000313" key="2">
    <source>
        <dbReference type="EMBL" id="OMO95476.1"/>
    </source>
</evidence>
<dbReference type="AlphaFoldDB" id="A0A1R3JKU1"/>
<reference evidence="2 3" key="1">
    <citation type="submission" date="2013-09" db="EMBL/GenBank/DDBJ databases">
        <title>Corchorus capsularis genome sequencing.</title>
        <authorList>
            <person name="Alam M."/>
            <person name="Haque M.S."/>
            <person name="Islam M.S."/>
            <person name="Emdad E.M."/>
            <person name="Islam M.M."/>
            <person name="Ahmed B."/>
            <person name="Halim A."/>
            <person name="Hossen Q.M.M."/>
            <person name="Hossain M.Z."/>
            <person name="Ahmed R."/>
            <person name="Khan M.M."/>
            <person name="Islam R."/>
            <person name="Rashid M.M."/>
            <person name="Khan S.A."/>
            <person name="Rahman M.S."/>
            <person name="Alam M."/>
        </authorList>
    </citation>
    <scope>NUCLEOTIDE SEQUENCE [LARGE SCALE GENOMIC DNA]</scope>
    <source>
        <strain evidence="3">cv. CVL-1</strain>
        <tissue evidence="2">Whole seedling</tissue>
    </source>
</reference>
<keyword evidence="3" id="KW-1185">Reference proteome</keyword>
<dbReference type="EMBL" id="AWWV01007649">
    <property type="protein sequence ID" value="OMO95476.1"/>
    <property type="molecule type" value="Genomic_DNA"/>
</dbReference>
<protein>
    <submittedName>
        <fullName evidence="2">Uncharacterized protein</fullName>
    </submittedName>
</protein>
<accession>A0A1R3JKU1</accession>
<dbReference type="Proteomes" id="UP000188268">
    <property type="component" value="Unassembled WGS sequence"/>
</dbReference>